<proteinExistence type="predicted"/>
<dbReference type="EMBL" id="GBRH01271270">
    <property type="protein sequence ID" value="JAD26625.1"/>
    <property type="molecule type" value="Transcribed_RNA"/>
</dbReference>
<sequence>MVFLLLMTKKNGFSYILTRNLALFHTSRRVHFLFYGKRRNISFAEVA</sequence>
<protein>
    <submittedName>
        <fullName evidence="1">Uncharacterized protein</fullName>
    </submittedName>
</protein>
<dbReference type="AlphaFoldDB" id="A0A0A8YPC3"/>
<evidence type="ECO:0000313" key="1">
    <source>
        <dbReference type="EMBL" id="JAD26625.1"/>
    </source>
</evidence>
<reference evidence="1" key="1">
    <citation type="submission" date="2014-09" db="EMBL/GenBank/DDBJ databases">
        <authorList>
            <person name="Magalhaes I.L.F."/>
            <person name="Oliveira U."/>
            <person name="Santos F.R."/>
            <person name="Vidigal T.H.D.A."/>
            <person name="Brescovit A.D."/>
            <person name="Santos A.J."/>
        </authorList>
    </citation>
    <scope>NUCLEOTIDE SEQUENCE</scope>
    <source>
        <tissue evidence="1">Shoot tissue taken approximately 20 cm above the soil surface</tissue>
    </source>
</reference>
<organism evidence="1">
    <name type="scientific">Arundo donax</name>
    <name type="common">Giant reed</name>
    <name type="synonym">Donax arundinaceus</name>
    <dbReference type="NCBI Taxonomy" id="35708"/>
    <lineage>
        <taxon>Eukaryota</taxon>
        <taxon>Viridiplantae</taxon>
        <taxon>Streptophyta</taxon>
        <taxon>Embryophyta</taxon>
        <taxon>Tracheophyta</taxon>
        <taxon>Spermatophyta</taxon>
        <taxon>Magnoliopsida</taxon>
        <taxon>Liliopsida</taxon>
        <taxon>Poales</taxon>
        <taxon>Poaceae</taxon>
        <taxon>PACMAD clade</taxon>
        <taxon>Arundinoideae</taxon>
        <taxon>Arundineae</taxon>
        <taxon>Arundo</taxon>
    </lineage>
</organism>
<name>A0A0A8YPC3_ARUDO</name>
<reference evidence="1" key="2">
    <citation type="journal article" date="2015" name="Data Brief">
        <title>Shoot transcriptome of the giant reed, Arundo donax.</title>
        <authorList>
            <person name="Barrero R.A."/>
            <person name="Guerrero F.D."/>
            <person name="Moolhuijzen P."/>
            <person name="Goolsby J.A."/>
            <person name="Tidwell J."/>
            <person name="Bellgard S.E."/>
            <person name="Bellgard M.I."/>
        </authorList>
    </citation>
    <scope>NUCLEOTIDE SEQUENCE</scope>
    <source>
        <tissue evidence="1">Shoot tissue taken approximately 20 cm above the soil surface</tissue>
    </source>
</reference>
<accession>A0A0A8YPC3</accession>